<accession>A0ABR1N9N3</accession>
<dbReference type="Proteomes" id="UP001367316">
    <property type="component" value="Unassembled WGS sequence"/>
</dbReference>
<protein>
    <submittedName>
        <fullName evidence="2">Uncharacterized protein</fullName>
    </submittedName>
</protein>
<reference evidence="2 3" key="1">
    <citation type="submission" date="2024-04" db="EMBL/GenBank/DDBJ databases">
        <title>Phyllosticta paracitricarpa is synonymous to the EU quarantine fungus P. citricarpa based on phylogenomic analyses.</title>
        <authorList>
            <consortium name="Lawrence Berkeley National Laboratory"/>
            <person name="Van ingen-buijs V.A."/>
            <person name="Van westerhoven A.C."/>
            <person name="Haridas S."/>
            <person name="Skiadas P."/>
            <person name="Martin F."/>
            <person name="Groenewald J.Z."/>
            <person name="Crous P.W."/>
            <person name="Seidl M.F."/>
        </authorList>
    </citation>
    <scope>NUCLEOTIDE SEQUENCE [LARGE SCALE GENOMIC DNA]</scope>
    <source>
        <strain evidence="2 3">CBS 141358</strain>
    </source>
</reference>
<feature type="region of interest" description="Disordered" evidence="1">
    <location>
        <begin position="116"/>
        <end position="148"/>
    </location>
</feature>
<keyword evidence="3" id="KW-1185">Reference proteome</keyword>
<name>A0ABR1N9N3_9PEZI</name>
<evidence type="ECO:0000256" key="1">
    <source>
        <dbReference type="SAM" id="MobiDB-lite"/>
    </source>
</evidence>
<sequence>MRKGRARYRTICTAAGAPGRRARPRWGAACGPWSWVGRVRTGCSWYPCGQHDAGTSSHCHCHCHCHYHCRAHPLGAALTVLNESDIATVDWVWLCWSSCRSSWPLVRSWRRRRPHAGTATPCRQPLNSSWSSVPRLPRRSIPTRPTMDSRADQPLFVVSTCAHPSAATRTGLTTSGGSSLLHKSRGDLLRSIVRAQIDKGSQSSCLLSAFKADYASPSCAATTGTLPTPIHHPVHHAHVSFTTRICRDTLQTALERSLMSWRSM</sequence>
<evidence type="ECO:0000313" key="3">
    <source>
        <dbReference type="Proteomes" id="UP001367316"/>
    </source>
</evidence>
<dbReference type="EMBL" id="JBBPBF010000015">
    <property type="protein sequence ID" value="KAK7611050.1"/>
    <property type="molecule type" value="Genomic_DNA"/>
</dbReference>
<gene>
    <name evidence="2" type="ORF">JOL62DRAFT_87845</name>
</gene>
<organism evidence="2 3">
    <name type="scientific">Phyllosticta paracitricarpa</name>
    <dbReference type="NCBI Taxonomy" id="2016321"/>
    <lineage>
        <taxon>Eukaryota</taxon>
        <taxon>Fungi</taxon>
        <taxon>Dikarya</taxon>
        <taxon>Ascomycota</taxon>
        <taxon>Pezizomycotina</taxon>
        <taxon>Dothideomycetes</taxon>
        <taxon>Dothideomycetes incertae sedis</taxon>
        <taxon>Botryosphaeriales</taxon>
        <taxon>Phyllostictaceae</taxon>
        <taxon>Phyllosticta</taxon>
    </lineage>
</organism>
<proteinExistence type="predicted"/>
<evidence type="ECO:0000313" key="2">
    <source>
        <dbReference type="EMBL" id="KAK7611050.1"/>
    </source>
</evidence>
<comment type="caution">
    <text evidence="2">The sequence shown here is derived from an EMBL/GenBank/DDBJ whole genome shotgun (WGS) entry which is preliminary data.</text>
</comment>